<feature type="coiled-coil region" evidence="1">
    <location>
        <begin position="17"/>
        <end position="69"/>
    </location>
</feature>
<evidence type="ECO:0000313" key="3">
    <source>
        <dbReference type="Proteomes" id="UP000434172"/>
    </source>
</evidence>
<evidence type="ECO:0000313" key="2">
    <source>
        <dbReference type="EMBL" id="KAF0317393.1"/>
    </source>
</evidence>
<keyword evidence="1" id="KW-0175">Coiled coil</keyword>
<name>A0A8H3ZFN0_9PEZI</name>
<gene>
    <name evidence="2" type="ORF">GQ607_015345</name>
</gene>
<organism evidence="2 3">
    <name type="scientific">Colletotrichum asianum</name>
    <dbReference type="NCBI Taxonomy" id="702518"/>
    <lineage>
        <taxon>Eukaryota</taxon>
        <taxon>Fungi</taxon>
        <taxon>Dikarya</taxon>
        <taxon>Ascomycota</taxon>
        <taxon>Pezizomycotina</taxon>
        <taxon>Sordariomycetes</taxon>
        <taxon>Hypocreomycetidae</taxon>
        <taxon>Glomerellales</taxon>
        <taxon>Glomerellaceae</taxon>
        <taxon>Colletotrichum</taxon>
        <taxon>Colletotrichum gloeosporioides species complex</taxon>
    </lineage>
</organism>
<proteinExistence type="predicted"/>
<comment type="caution">
    <text evidence="2">The sequence shown here is derived from an EMBL/GenBank/DDBJ whole genome shotgun (WGS) entry which is preliminary data.</text>
</comment>
<feature type="coiled-coil region" evidence="1">
    <location>
        <begin position="109"/>
        <end position="185"/>
    </location>
</feature>
<protein>
    <submittedName>
        <fullName evidence="2">Uncharacterized protein</fullName>
    </submittedName>
</protein>
<sequence length="204" mass="23716">MLQSTPDPYLHMEQSDIEQAVADYRRAVTEMQTLKLRSTIEHSIRETRLQQLEERADAALHEVHAMLELADLQYADFLAAKKRCDDVRQKYTAERRELMTTHLEVGHIRDVLLEQRETVAKEARELREARRVAADCAQQLEVCLVREKERLDKLRVKVEAKEKAVLRKEEKIAVEKVKIEEAKREAAKGGVWGYVVAISERRSI</sequence>
<reference evidence="2 3" key="1">
    <citation type="submission" date="2019-12" db="EMBL/GenBank/DDBJ databases">
        <title>A genome sequence resource for the geographically widespread anthracnose pathogen Colletotrichum asianum.</title>
        <authorList>
            <person name="Meng Y."/>
        </authorList>
    </citation>
    <scope>NUCLEOTIDE SEQUENCE [LARGE SCALE GENOMIC DNA]</scope>
    <source>
        <strain evidence="2 3">ICMP 18580</strain>
    </source>
</reference>
<keyword evidence="3" id="KW-1185">Reference proteome</keyword>
<evidence type="ECO:0000256" key="1">
    <source>
        <dbReference type="SAM" id="Coils"/>
    </source>
</evidence>
<accession>A0A8H3ZFN0</accession>
<dbReference type="OrthoDB" id="4842706at2759"/>
<dbReference type="EMBL" id="WOWK01000131">
    <property type="protein sequence ID" value="KAF0317393.1"/>
    <property type="molecule type" value="Genomic_DNA"/>
</dbReference>
<dbReference type="Proteomes" id="UP000434172">
    <property type="component" value="Unassembled WGS sequence"/>
</dbReference>
<dbReference type="AlphaFoldDB" id="A0A8H3ZFN0"/>